<dbReference type="AlphaFoldDB" id="A0A433QNI4"/>
<dbReference type="CDD" id="cd00780">
    <property type="entry name" value="NTF2"/>
    <property type="match status" value="1"/>
</dbReference>
<evidence type="ECO:0000256" key="2">
    <source>
        <dbReference type="ARBA" id="ARBA00022490"/>
    </source>
</evidence>
<proteinExistence type="predicted"/>
<dbReference type="InterPro" id="IPR045875">
    <property type="entry name" value="NTF2"/>
</dbReference>
<dbReference type="EMBL" id="RBNJ01003065">
    <property type="protein sequence ID" value="RUS31334.1"/>
    <property type="molecule type" value="Genomic_DNA"/>
</dbReference>
<evidence type="ECO:0000313" key="7">
    <source>
        <dbReference type="Proteomes" id="UP000274822"/>
    </source>
</evidence>
<reference evidence="6 7" key="1">
    <citation type="journal article" date="2018" name="New Phytol.">
        <title>Phylogenomics of Endogonaceae and evolution of mycorrhizas within Mucoromycota.</title>
        <authorList>
            <person name="Chang Y."/>
            <person name="Desiro A."/>
            <person name="Na H."/>
            <person name="Sandor L."/>
            <person name="Lipzen A."/>
            <person name="Clum A."/>
            <person name="Barry K."/>
            <person name="Grigoriev I.V."/>
            <person name="Martin F.M."/>
            <person name="Stajich J.E."/>
            <person name="Smith M.E."/>
            <person name="Bonito G."/>
            <person name="Spatafora J.W."/>
        </authorList>
    </citation>
    <scope>NUCLEOTIDE SEQUENCE [LARGE SCALE GENOMIC DNA]</scope>
    <source>
        <strain evidence="6 7">AD002</strain>
    </source>
</reference>
<dbReference type="InterPro" id="IPR002075">
    <property type="entry name" value="NTF2_dom"/>
</dbReference>
<dbReference type="InterPro" id="IPR032710">
    <property type="entry name" value="NTF2-like_dom_sf"/>
</dbReference>
<dbReference type="Gene3D" id="3.10.450.50">
    <property type="match status" value="1"/>
</dbReference>
<evidence type="ECO:0000313" key="6">
    <source>
        <dbReference type="EMBL" id="RUS31334.1"/>
    </source>
</evidence>
<feature type="region of interest" description="Disordered" evidence="4">
    <location>
        <begin position="16"/>
        <end position="50"/>
    </location>
</feature>
<dbReference type="Proteomes" id="UP000274822">
    <property type="component" value="Unassembled WGS sequence"/>
</dbReference>
<keyword evidence="7" id="KW-1185">Reference proteome</keyword>
<protein>
    <recommendedName>
        <fullName evidence="3">Nuclear transport factor 2</fullName>
    </recommendedName>
</protein>
<dbReference type="GO" id="GO:0006606">
    <property type="term" value="P:protein import into nucleus"/>
    <property type="evidence" value="ECO:0007669"/>
    <property type="project" value="UniProtKB-ARBA"/>
</dbReference>
<dbReference type="FunFam" id="3.10.450.50:FF:000005">
    <property type="entry name" value="Nuclear transport factor 2"/>
    <property type="match status" value="1"/>
</dbReference>
<dbReference type="Pfam" id="PF02136">
    <property type="entry name" value="NTF2"/>
    <property type="match status" value="1"/>
</dbReference>
<feature type="domain" description="NTF2" evidence="5">
    <location>
        <begin position="57"/>
        <end position="171"/>
    </location>
</feature>
<dbReference type="PROSITE" id="PS50177">
    <property type="entry name" value="NTF2_DOMAIN"/>
    <property type="match status" value="1"/>
</dbReference>
<accession>A0A433QNI4</accession>
<evidence type="ECO:0000259" key="5">
    <source>
        <dbReference type="PROSITE" id="PS50177"/>
    </source>
</evidence>
<evidence type="ECO:0000256" key="4">
    <source>
        <dbReference type="SAM" id="MobiDB-lite"/>
    </source>
</evidence>
<evidence type="ECO:0000256" key="1">
    <source>
        <dbReference type="ARBA" id="ARBA00004496"/>
    </source>
</evidence>
<dbReference type="GO" id="GO:0005635">
    <property type="term" value="C:nuclear envelope"/>
    <property type="evidence" value="ECO:0007669"/>
    <property type="project" value="UniProtKB-ARBA"/>
</dbReference>
<dbReference type="SUPFAM" id="SSF54427">
    <property type="entry name" value="NTF2-like"/>
    <property type="match status" value="1"/>
</dbReference>
<gene>
    <name evidence="6" type="ORF">BC938DRAFT_478028</name>
</gene>
<keyword evidence="2" id="KW-0963">Cytoplasm</keyword>
<dbReference type="PANTHER" id="PTHR12612">
    <property type="entry name" value="NUCLEAR TRANSPORT FACTOR 2"/>
    <property type="match status" value="1"/>
</dbReference>
<organism evidence="6 7">
    <name type="scientific">Jimgerdemannia flammicorona</name>
    <dbReference type="NCBI Taxonomy" id="994334"/>
    <lineage>
        <taxon>Eukaryota</taxon>
        <taxon>Fungi</taxon>
        <taxon>Fungi incertae sedis</taxon>
        <taxon>Mucoromycota</taxon>
        <taxon>Mucoromycotina</taxon>
        <taxon>Endogonomycetes</taxon>
        <taxon>Endogonales</taxon>
        <taxon>Endogonaceae</taxon>
        <taxon>Jimgerdemannia</taxon>
    </lineage>
</organism>
<evidence type="ECO:0000256" key="3">
    <source>
        <dbReference type="ARBA" id="ARBA00026247"/>
    </source>
</evidence>
<comment type="caution">
    <text evidence="6">The sequence shown here is derived from an EMBL/GenBank/DDBJ whole genome shotgun (WGS) entry which is preliminary data.</text>
</comment>
<dbReference type="GO" id="GO:0005737">
    <property type="term" value="C:cytoplasm"/>
    <property type="evidence" value="ECO:0007669"/>
    <property type="project" value="UniProtKB-SubCell"/>
</dbReference>
<name>A0A433QNI4_9FUNG</name>
<dbReference type="InterPro" id="IPR018222">
    <property type="entry name" value="Nuclear_transport_factor_2_euk"/>
</dbReference>
<sequence>MATSLVAMANQKRGLFKQKGRNSHLPPFTPHRPTAHRPTAPPPPQTMALQPSATTDIAKAFSAFYYQAFDSNRNQLLSLYRDLSTLSWEGEQFIGANNIVAKLVGLPFQRVVHKVATVDAQPANPSAPTLIVLVTGQLLIDDETNPQHFSETFQLVQEGSNFWIYNSIFRLNYG</sequence>
<comment type="subcellular location">
    <subcellularLocation>
        <location evidence="1">Cytoplasm</location>
    </subcellularLocation>
</comment>